<protein>
    <submittedName>
        <fullName evidence="2">Uncharacterized protein</fullName>
    </submittedName>
</protein>
<proteinExistence type="predicted"/>
<dbReference type="EMBL" id="SRLO01026108">
    <property type="protein sequence ID" value="TNN21739.1"/>
    <property type="molecule type" value="Genomic_DNA"/>
</dbReference>
<sequence length="59" mass="6080">MFSAGWDVSPPPPAAAPLGPKRAYVGTPGPLFQGSPNHPHSAGVSPHTHRATQVDLQVS</sequence>
<organism evidence="2 3">
    <name type="scientific">Liparis tanakae</name>
    <name type="common">Tanaka's snailfish</name>
    <dbReference type="NCBI Taxonomy" id="230148"/>
    <lineage>
        <taxon>Eukaryota</taxon>
        <taxon>Metazoa</taxon>
        <taxon>Chordata</taxon>
        <taxon>Craniata</taxon>
        <taxon>Vertebrata</taxon>
        <taxon>Euteleostomi</taxon>
        <taxon>Actinopterygii</taxon>
        <taxon>Neopterygii</taxon>
        <taxon>Teleostei</taxon>
        <taxon>Neoteleostei</taxon>
        <taxon>Acanthomorphata</taxon>
        <taxon>Eupercaria</taxon>
        <taxon>Perciformes</taxon>
        <taxon>Cottioidei</taxon>
        <taxon>Cottales</taxon>
        <taxon>Liparidae</taxon>
        <taxon>Liparis</taxon>
    </lineage>
</organism>
<evidence type="ECO:0000313" key="2">
    <source>
        <dbReference type="EMBL" id="TNN21739.1"/>
    </source>
</evidence>
<evidence type="ECO:0000256" key="1">
    <source>
        <dbReference type="SAM" id="MobiDB-lite"/>
    </source>
</evidence>
<dbReference type="Proteomes" id="UP000314294">
    <property type="component" value="Unassembled WGS sequence"/>
</dbReference>
<reference evidence="2 3" key="1">
    <citation type="submission" date="2019-03" db="EMBL/GenBank/DDBJ databases">
        <title>First draft genome of Liparis tanakae, snailfish: a comprehensive survey of snailfish specific genes.</title>
        <authorList>
            <person name="Kim W."/>
            <person name="Song I."/>
            <person name="Jeong J.-H."/>
            <person name="Kim D."/>
            <person name="Kim S."/>
            <person name="Ryu S."/>
            <person name="Song J.Y."/>
            <person name="Lee S.K."/>
        </authorList>
    </citation>
    <scope>NUCLEOTIDE SEQUENCE [LARGE SCALE GENOMIC DNA]</scope>
    <source>
        <tissue evidence="2">Muscle</tissue>
    </source>
</reference>
<dbReference type="AlphaFoldDB" id="A0A4Z2DZ57"/>
<name>A0A4Z2DZ57_9TELE</name>
<keyword evidence="3" id="KW-1185">Reference proteome</keyword>
<accession>A0A4Z2DZ57</accession>
<feature type="region of interest" description="Disordered" evidence="1">
    <location>
        <begin position="1"/>
        <end position="59"/>
    </location>
</feature>
<evidence type="ECO:0000313" key="3">
    <source>
        <dbReference type="Proteomes" id="UP000314294"/>
    </source>
</evidence>
<gene>
    <name evidence="2" type="ORF">EYF80_068149</name>
</gene>
<comment type="caution">
    <text evidence="2">The sequence shown here is derived from an EMBL/GenBank/DDBJ whole genome shotgun (WGS) entry which is preliminary data.</text>
</comment>